<gene>
    <name evidence="1" type="ORF">GS441_16390</name>
    <name evidence="2" type="ORF">GS882_23885</name>
    <name evidence="3" type="ORF">GS947_01715</name>
</gene>
<proteinExistence type="predicted"/>
<dbReference type="Proteomes" id="UP000603463">
    <property type="component" value="Unassembled WGS sequence"/>
</dbReference>
<reference evidence="1" key="1">
    <citation type="submission" date="2019-11" db="EMBL/GenBank/DDBJ databases">
        <title>Spread of Macrolides and rifampicin resistant Rhodococcus equi in clinical isolates in the USA.</title>
        <authorList>
            <person name="Alvarez-Narvaez S."/>
            <person name="Huber L."/>
            <person name="Cohen N.D."/>
            <person name="Slovis N."/>
            <person name="Greiter M."/>
            <person name="Giguere S."/>
            <person name="Hart K."/>
        </authorList>
    </citation>
    <scope>NUCLEOTIDE SEQUENCE</scope>
    <source>
        <strain evidence="1">Lh_17</strain>
    </source>
</reference>
<dbReference type="EMBL" id="WVBC01000034">
    <property type="protein sequence ID" value="NKT81118.1"/>
    <property type="molecule type" value="Genomic_DNA"/>
</dbReference>
<evidence type="ECO:0000313" key="3">
    <source>
        <dbReference type="EMBL" id="NKW40368.1"/>
    </source>
</evidence>
<reference evidence="2" key="2">
    <citation type="journal article" date="2020" name="Environ. Microbiol.">
        <title>The novel and transferable erm(51) gene confers Macrolides, Lincosamides, and Streptogramins B (MLSB) resistance to clonal Rhodococcus equi in the environment.</title>
        <authorList>
            <person name="Huber L."/>
            <person name="Giguere S."/>
            <person name="Slovis N.M."/>
            <person name="Alvarez-Narvaez S."/>
            <person name="Hart K.A."/>
            <person name="Greiter M."/>
            <person name="Morris E.R.A."/>
            <person name="Cohen N.D."/>
        </authorList>
    </citation>
    <scope>NUCLEOTIDE SEQUENCE</scope>
    <source>
        <strain evidence="2">Lh_116_1</strain>
        <strain evidence="3">Lh_16_1</strain>
    </source>
</reference>
<evidence type="ECO:0000313" key="4">
    <source>
        <dbReference type="Proteomes" id="UP000603463"/>
    </source>
</evidence>
<dbReference type="AlphaFoldDB" id="A0A9Q4ZR12"/>
<name>A0A9Q4ZR12_RHOHA</name>
<comment type="caution">
    <text evidence="2">The sequence shown here is derived from an EMBL/GenBank/DDBJ whole genome shotgun (WGS) entry which is preliminary data.</text>
</comment>
<protein>
    <submittedName>
        <fullName evidence="2">Uncharacterized protein</fullName>
    </submittedName>
</protein>
<dbReference type="Proteomes" id="UP000808906">
    <property type="component" value="Unassembled WGS sequence"/>
</dbReference>
<evidence type="ECO:0000313" key="1">
    <source>
        <dbReference type="EMBL" id="MBM4566962.1"/>
    </source>
</evidence>
<organism evidence="2 4">
    <name type="scientific">Rhodococcus hoagii</name>
    <name type="common">Corynebacterium equii</name>
    <dbReference type="NCBI Taxonomy" id="43767"/>
    <lineage>
        <taxon>Bacteria</taxon>
        <taxon>Bacillati</taxon>
        <taxon>Actinomycetota</taxon>
        <taxon>Actinomycetes</taxon>
        <taxon>Mycobacteriales</taxon>
        <taxon>Nocardiaceae</taxon>
        <taxon>Prescottella</taxon>
    </lineage>
</organism>
<evidence type="ECO:0000313" key="2">
    <source>
        <dbReference type="EMBL" id="NKT81118.1"/>
    </source>
</evidence>
<dbReference type="RefSeq" id="WP_084844530.1">
    <property type="nucleotide sequence ID" value="NZ_AP024198.1"/>
</dbReference>
<dbReference type="EMBL" id="WUXR01000008">
    <property type="protein sequence ID" value="MBM4566962.1"/>
    <property type="molecule type" value="Genomic_DNA"/>
</dbReference>
<sequence length="420" mass="46259">MVSTEAQRSPSFAALSRTDLAALVPELLLCGQLIDRSGMAHLIVEFGREGMAQVAIEEWQAASPWYTRRMQRALRYEGDDVVTIFKGLQLDIGAPPQFMDFRFRVDDPQHGEFWLDHCGALMDVEPLGDEYVTAMCHDIEDPTFDATALATNAHAQVRPIHRPPRRPADHHPHCAWTVVIDEKHVPPTMQPHTEQIGRTAANTVELSPIDNGGDGNHDYAGPLLADLRFQDFSQSALVRIAEEVCLQQHLLALGFLIAVRKRADEDKTREITRKQLTGIAGVTAQRIRDALGLPDDLEGLATVLALHPLLNPTQYVDSEIRFDGEQLELVIRRTGLVDVDGGWPTLIDAEHLEALQALVRGVNPRFTVRVVGDGAAGLHVTVDVTTDPAPECVEVAITKVSTGAAFAFEDRGIPLPLYVI</sequence>
<dbReference type="Proteomes" id="UP000608063">
    <property type="component" value="Unassembled WGS sequence"/>
</dbReference>
<accession>A0A9Q4ZR12</accession>
<dbReference type="EMBL" id="WVDC01000001">
    <property type="protein sequence ID" value="NKW40368.1"/>
    <property type="molecule type" value="Genomic_DNA"/>
</dbReference>